<sequence>MKSMADKQWILEEIFRPMEDSRITVEEPLTGLCVVPLLSGEWKPLRSSPIYYIATAEARELIEGKKLLVDTDVFDSLVLKKVKHALVEDPSYGIEDIQLDTFV</sequence>
<comment type="caution">
    <text evidence="1">The sequence shown here is derived from an EMBL/GenBank/DDBJ whole genome shotgun (WGS) entry which is preliminary data.</text>
</comment>
<dbReference type="EMBL" id="JAAAUQ010003246">
    <property type="protein sequence ID" value="KAF9118199.1"/>
    <property type="molecule type" value="Genomic_DNA"/>
</dbReference>
<protein>
    <submittedName>
        <fullName evidence="1">Uncharacterized protein</fullName>
    </submittedName>
</protein>
<evidence type="ECO:0000313" key="2">
    <source>
        <dbReference type="Proteomes" id="UP000748756"/>
    </source>
</evidence>
<feature type="non-terminal residue" evidence="1">
    <location>
        <position position="103"/>
    </location>
</feature>
<evidence type="ECO:0000313" key="1">
    <source>
        <dbReference type="EMBL" id="KAF9118199.1"/>
    </source>
</evidence>
<accession>A0A9P5R250</accession>
<dbReference type="Proteomes" id="UP000748756">
    <property type="component" value="Unassembled WGS sequence"/>
</dbReference>
<proteinExistence type="predicted"/>
<gene>
    <name evidence="1" type="ORF">BG015_006714</name>
</gene>
<dbReference type="AlphaFoldDB" id="A0A9P5R250"/>
<name>A0A9P5R250_9FUNG</name>
<organism evidence="1 2">
    <name type="scientific">Linnemannia schmuckeri</name>
    <dbReference type="NCBI Taxonomy" id="64567"/>
    <lineage>
        <taxon>Eukaryota</taxon>
        <taxon>Fungi</taxon>
        <taxon>Fungi incertae sedis</taxon>
        <taxon>Mucoromycota</taxon>
        <taxon>Mortierellomycotina</taxon>
        <taxon>Mortierellomycetes</taxon>
        <taxon>Mortierellales</taxon>
        <taxon>Mortierellaceae</taxon>
        <taxon>Linnemannia</taxon>
    </lineage>
</organism>
<reference evidence="1" key="1">
    <citation type="journal article" date="2020" name="Fungal Divers.">
        <title>Resolving the Mortierellaceae phylogeny through synthesis of multi-gene phylogenetics and phylogenomics.</title>
        <authorList>
            <person name="Vandepol N."/>
            <person name="Liber J."/>
            <person name="Desiro A."/>
            <person name="Na H."/>
            <person name="Kennedy M."/>
            <person name="Barry K."/>
            <person name="Grigoriev I.V."/>
            <person name="Miller A.N."/>
            <person name="O'Donnell K."/>
            <person name="Stajich J.E."/>
            <person name="Bonito G."/>
        </authorList>
    </citation>
    <scope>NUCLEOTIDE SEQUENCE</scope>
    <source>
        <strain evidence="1">NRRL 6426</strain>
    </source>
</reference>
<keyword evidence="2" id="KW-1185">Reference proteome</keyword>